<evidence type="ECO:0000256" key="1">
    <source>
        <dbReference type="ARBA" id="ARBA00006298"/>
    </source>
</evidence>
<dbReference type="InterPro" id="IPR019183">
    <property type="entry name" value="NAA25_NatB_aux_su"/>
</dbReference>
<comment type="caution">
    <text evidence="2">The sequence shown here is derived from an EMBL/GenBank/DDBJ whole genome shotgun (WGS) entry which is preliminary data.</text>
</comment>
<dbReference type="VEuPathDB" id="FungiDB:B9J08_002174"/>
<dbReference type="Pfam" id="PF09797">
    <property type="entry name" value="NatB_MDM20"/>
    <property type="match status" value="1"/>
</dbReference>
<sequence>MPESDILSAIQEGRLSLAKVDLERLLKRFPNKSYYWALNCYLLYAQGRLSQATSQCKELAQKVPSDVHALSVLYDVYVKLGLSKEAGQLYERAIKKYPTRELIEAYLEKSLDNFDASGMQKASMQLLKNFKSTREYAYRAAITCYFMSTRGTDKERTLYLGLGTGIVEKMAPHENNQEIFVHAKLLHVQERFAEVVNLIEPLQHRDLELLLLYRDSLEKSENWQQLYDESYKLLFELNFNDFSTWKHLIYSATKLEKSYEEVSKLISLDNRNAYFAKIYLATAYGLNQLETLENFYLKFQDKPSCAVDLLNFHLPSPLLDKIHTDYKGLIEKPAFSSKQAIHLVNCIKILLPSKRLHLNEIDLLMFPNPELIDLHLVKMIESLRADSSSDNIVKYIITLEEYKVRDPENFKVKVWLLNFYTAIGATPLAIKVYKDLRIKMIQQDTLLHKLDLLPSVGNLNELINTYRFYMTADGEVRPYVRNALQKSLYTKVEDFFKFGERLTHSLLRHLLTLRILKTSRMLGNDYYNYFYRLMRDNKASILSDNFVLHDNRDFTSEYNLGVEIPQLDLLEYERRKGTEYVKLNYLKELLIAEKDPNEIEKLIKLFNKWISSPEYISQLSKFEGHLVKLYYSIFKLAKLKEFKDKDLVTKFLLKNLNMNKIDANFLQKTQPISAERQRIFLDTFELIKVVQLLINDKSITDAAGKMQIDMVSLLSVKPQLLPEIKLSLKLQHEFVSDQFDAINDALKLSSLKL</sequence>
<reference evidence="3" key="1">
    <citation type="journal article" date="2015" name="BMC Genomics">
        <title>Draft genome of a commonly misdiagnosed multidrug resistant pathogen Candida auris.</title>
        <authorList>
            <person name="Chatterjee S."/>
            <person name="Alampalli S.V."/>
            <person name="Nageshan R.K."/>
            <person name="Chettiar S.T."/>
            <person name="Joshi S."/>
            <person name="Tatu U.S."/>
        </authorList>
    </citation>
    <scope>NUCLEOTIDE SEQUENCE [LARGE SCALE GENOMIC DNA]</scope>
    <source>
        <strain evidence="3">6684</strain>
    </source>
</reference>
<protein>
    <submittedName>
        <fullName evidence="2">Uncharacterized protein</fullName>
    </submittedName>
</protein>
<evidence type="ECO:0000313" key="3">
    <source>
        <dbReference type="Proteomes" id="UP000037122"/>
    </source>
</evidence>
<dbReference type="VEuPathDB" id="FungiDB:CJJ09_003259"/>
<dbReference type="InterPro" id="IPR011990">
    <property type="entry name" value="TPR-like_helical_dom_sf"/>
</dbReference>
<evidence type="ECO:0000313" key="2">
    <source>
        <dbReference type="EMBL" id="KNE02641.1"/>
    </source>
</evidence>
<dbReference type="Proteomes" id="UP000037122">
    <property type="component" value="Unassembled WGS sequence"/>
</dbReference>
<dbReference type="Gene3D" id="1.25.40.10">
    <property type="entry name" value="Tetratricopeptide repeat domain"/>
    <property type="match status" value="1"/>
</dbReference>
<dbReference type="VEuPathDB" id="FungiDB:CJJ07_001334"/>
<dbReference type="VEuPathDB" id="FungiDB:QG37_00460"/>
<proteinExistence type="inferred from homology"/>
<dbReference type="EMBL" id="LGST01000003">
    <property type="protein sequence ID" value="KNE02641.1"/>
    <property type="molecule type" value="Genomic_DNA"/>
</dbReference>
<accession>A0A0L0P9E8</accession>
<dbReference type="VEuPathDB" id="FungiDB:CJI97_001607"/>
<dbReference type="SUPFAM" id="SSF48452">
    <property type="entry name" value="TPR-like"/>
    <property type="match status" value="1"/>
</dbReference>
<dbReference type="GO" id="GO:0031416">
    <property type="term" value="C:NatB complex"/>
    <property type="evidence" value="ECO:0007669"/>
    <property type="project" value="TreeGrafter"/>
</dbReference>
<dbReference type="PANTHER" id="PTHR22767:SF3">
    <property type="entry name" value="N-ALPHA-ACETYLTRANSFERASE 25, NATB AUXILIARY SUBUNIT"/>
    <property type="match status" value="1"/>
</dbReference>
<name>A0A0L0P9E8_CANAR</name>
<organism evidence="2 3">
    <name type="scientific">Candidozyma auris</name>
    <name type="common">Yeast</name>
    <name type="synonym">Candida auris</name>
    <dbReference type="NCBI Taxonomy" id="498019"/>
    <lineage>
        <taxon>Eukaryota</taxon>
        <taxon>Fungi</taxon>
        <taxon>Dikarya</taxon>
        <taxon>Ascomycota</taxon>
        <taxon>Saccharomycotina</taxon>
        <taxon>Pichiomycetes</taxon>
        <taxon>Metschnikowiaceae</taxon>
        <taxon>Candidozyma</taxon>
    </lineage>
</organism>
<gene>
    <name evidence="2" type="ORF">QG37_00460</name>
</gene>
<dbReference type="PANTHER" id="PTHR22767">
    <property type="entry name" value="N-TERMINAL ACETYLTRANSFERASE-RELATED"/>
    <property type="match status" value="1"/>
</dbReference>
<comment type="similarity">
    <text evidence="1">Belongs to the MDM20/NAA25 family.</text>
</comment>
<dbReference type="VEuPathDB" id="FungiDB:CJI96_0002848"/>
<dbReference type="AlphaFoldDB" id="A0A0L0P9E8"/>